<dbReference type="CDD" id="cd01651">
    <property type="entry name" value="RT_G2_intron"/>
    <property type="match status" value="1"/>
</dbReference>
<dbReference type="Pfam" id="PF00078">
    <property type="entry name" value="RVT_1"/>
    <property type="match status" value="1"/>
</dbReference>
<reference evidence="2 3" key="1">
    <citation type="journal article" date="2016" name="Nat. Commun.">
        <title>Thousands of microbial genomes shed light on interconnected biogeochemical processes in an aquifer system.</title>
        <authorList>
            <person name="Anantharaman K."/>
            <person name="Brown C.T."/>
            <person name="Hug L.A."/>
            <person name="Sharon I."/>
            <person name="Castelle C.J."/>
            <person name="Probst A.J."/>
            <person name="Thomas B.C."/>
            <person name="Singh A."/>
            <person name="Wilkins M.J."/>
            <person name="Karaoz U."/>
            <person name="Brodie E.L."/>
            <person name="Williams K.H."/>
            <person name="Hubbard S.S."/>
            <person name="Banfield J.F."/>
        </authorList>
    </citation>
    <scope>NUCLEOTIDE SEQUENCE [LARGE SCALE GENOMIC DNA]</scope>
</reference>
<gene>
    <name evidence="2" type="ORF">A3D35_03270</name>
</gene>
<dbReference type="InterPro" id="IPR043128">
    <property type="entry name" value="Rev_trsase/Diguanyl_cyclase"/>
</dbReference>
<dbReference type="InterPro" id="IPR000477">
    <property type="entry name" value="RT_dom"/>
</dbReference>
<dbReference type="PANTHER" id="PTHR34047:SF8">
    <property type="entry name" value="PROTEIN YKFC"/>
    <property type="match status" value="1"/>
</dbReference>
<organism evidence="2 3">
    <name type="scientific">Candidatus Staskawiczbacteria bacterium RIFCSPHIGHO2_02_FULL_34_9</name>
    <dbReference type="NCBI Taxonomy" id="1802206"/>
    <lineage>
        <taxon>Bacteria</taxon>
        <taxon>Candidatus Staskawicziibacteriota</taxon>
    </lineage>
</organism>
<dbReference type="Proteomes" id="UP000176421">
    <property type="component" value="Unassembled WGS sequence"/>
</dbReference>
<dbReference type="Gene3D" id="3.30.70.270">
    <property type="match status" value="1"/>
</dbReference>
<evidence type="ECO:0000313" key="2">
    <source>
        <dbReference type="EMBL" id="OGZ69199.1"/>
    </source>
</evidence>
<proteinExistence type="predicted"/>
<dbReference type="InterPro" id="IPR051083">
    <property type="entry name" value="GrpII_Intron_Splice-Mob/Def"/>
</dbReference>
<dbReference type="InterPro" id="IPR043502">
    <property type="entry name" value="DNA/RNA_pol_sf"/>
</dbReference>
<feature type="domain" description="Reverse transcriptase" evidence="1">
    <location>
        <begin position="1"/>
        <end position="277"/>
    </location>
</feature>
<accession>A0A1G2I3G6</accession>
<dbReference type="EMBL" id="MHOS01000012">
    <property type="protein sequence ID" value="OGZ69199.1"/>
    <property type="molecule type" value="Genomic_DNA"/>
</dbReference>
<evidence type="ECO:0000259" key="1">
    <source>
        <dbReference type="PROSITE" id="PS50878"/>
    </source>
</evidence>
<dbReference type="PANTHER" id="PTHR34047">
    <property type="entry name" value="NUCLEAR INTRON MATURASE 1, MITOCHONDRIAL-RELATED"/>
    <property type="match status" value="1"/>
</dbReference>
<sequence>MKIQLSHSYEELMSINNLLLAWQEFLKGKRNKKDVQVFQFSLMNNILSLHRELINNQYHHSIYEIFFINDPKPRIIHKAGVRDRLLHHAIYRILYPFFDKTFIGDSFSCRNRKGIHKAIKRFNYFARIVSKNNTKTCWVLKCDVKKFFANIDQSILISILDKRIKDKNIINLLKEIIISFNSGKRGIGLPLGNLTSQLFANVYMNEFDQFIKHNLKDRYYIRYADDFVIFSDDKNYLENLVPKIQSFLYQKLRLNLHQDKIYIKTLSSGVDFLGWINFSNHRVMRTKTRKRMFKKLKNNQNAKSFISYLGLLKYGNTYKIKKTLLLNKGLIFIAK</sequence>
<dbReference type="PROSITE" id="PS50878">
    <property type="entry name" value="RT_POL"/>
    <property type="match status" value="1"/>
</dbReference>
<dbReference type="SUPFAM" id="SSF56672">
    <property type="entry name" value="DNA/RNA polymerases"/>
    <property type="match status" value="1"/>
</dbReference>
<dbReference type="AlphaFoldDB" id="A0A1G2I3G6"/>
<evidence type="ECO:0000313" key="3">
    <source>
        <dbReference type="Proteomes" id="UP000176421"/>
    </source>
</evidence>
<name>A0A1G2I3G6_9BACT</name>
<protein>
    <recommendedName>
        <fullName evidence="1">Reverse transcriptase domain-containing protein</fullName>
    </recommendedName>
</protein>
<dbReference type="STRING" id="1802206.A3D35_03270"/>
<comment type="caution">
    <text evidence="2">The sequence shown here is derived from an EMBL/GenBank/DDBJ whole genome shotgun (WGS) entry which is preliminary data.</text>
</comment>